<evidence type="ECO:0000313" key="3">
    <source>
        <dbReference type="Proteomes" id="UP000325438"/>
    </source>
</evidence>
<proteinExistence type="predicted"/>
<comment type="caution">
    <text evidence="2">The sequence shown here is derived from an EMBL/GenBank/DDBJ whole genome shotgun (WGS) entry which is preliminary data.</text>
</comment>
<gene>
    <name evidence="2" type="ORF">F0170_07830</name>
</gene>
<dbReference type="RefSeq" id="WP_152749053.1">
    <property type="nucleotide sequence ID" value="NZ_VUBA01000044.1"/>
</dbReference>
<evidence type="ECO:0000313" key="2">
    <source>
        <dbReference type="EMBL" id="MPQ83899.1"/>
    </source>
</evidence>
<dbReference type="Proteomes" id="UP000325438">
    <property type="component" value="Unassembled WGS sequence"/>
</dbReference>
<name>A0A5N7JR83_9PSED</name>
<reference evidence="2 3" key="1">
    <citation type="submission" date="2019-09" db="EMBL/GenBank/DDBJ databases">
        <title>The draft genomes of Allium pathogen Pseudomonas sp.</title>
        <authorList>
            <person name="Fujikawa T."/>
            <person name="Sawada H."/>
        </authorList>
    </citation>
    <scope>NUCLEOTIDE SEQUENCE [LARGE SCALE GENOMIC DNA]</scope>
    <source>
        <strain evidence="2 3">MAFF 730085</strain>
    </source>
</reference>
<evidence type="ECO:0000256" key="1">
    <source>
        <dbReference type="SAM" id="Coils"/>
    </source>
</evidence>
<accession>A0A5N7JR83</accession>
<keyword evidence="1" id="KW-0175">Coiled coil</keyword>
<protein>
    <submittedName>
        <fullName evidence="2">Uncharacterized protein</fullName>
    </submittedName>
</protein>
<organism evidence="2 3">
    <name type="scientific">Pseudomonas kitaguniensis</name>
    <dbReference type="NCBI Taxonomy" id="2607908"/>
    <lineage>
        <taxon>Bacteria</taxon>
        <taxon>Pseudomonadati</taxon>
        <taxon>Pseudomonadota</taxon>
        <taxon>Gammaproteobacteria</taxon>
        <taxon>Pseudomonadales</taxon>
        <taxon>Pseudomonadaceae</taxon>
        <taxon>Pseudomonas</taxon>
    </lineage>
</organism>
<feature type="coiled-coil region" evidence="1">
    <location>
        <begin position="18"/>
        <end position="45"/>
    </location>
</feature>
<dbReference type="AlphaFoldDB" id="A0A5N7JR83"/>
<sequence length="113" mass="13175">MDIIDEDTFGWLGLPTPLEMYKQHCLLLENEIRELNSHLRKARADVFCISQTLLETQANNAEFSGYLRERCAEAAVMRKQLEELTTANRVGKRELDELRRIVNEMRPRPTTIV</sequence>
<dbReference type="EMBL" id="VUBA01000044">
    <property type="protein sequence ID" value="MPQ83899.1"/>
    <property type="molecule type" value="Genomic_DNA"/>
</dbReference>